<keyword evidence="2" id="KW-0032">Aminotransferase</keyword>
<evidence type="ECO:0000313" key="6">
    <source>
        <dbReference type="EMBL" id="AJE81301.1"/>
    </source>
</evidence>
<dbReference type="Pfam" id="PF00155">
    <property type="entry name" value="Aminotran_1_2"/>
    <property type="match status" value="1"/>
</dbReference>
<keyword evidence="7" id="KW-1185">Reference proteome</keyword>
<keyword evidence="4" id="KW-0663">Pyridoxal phosphate</keyword>
<keyword evidence="3" id="KW-0808">Transferase</keyword>
<dbReference type="InterPro" id="IPR015421">
    <property type="entry name" value="PyrdxlP-dep_Trfase_major"/>
</dbReference>
<evidence type="ECO:0000256" key="1">
    <source>
        <dbReference type="ARBA" id="ARBA00001933"/>
    </source>
</evidence>
<dbReference type="SUPFAM" id="SSF53383">
    <property type="entry name" value="PLP-dependent transferases"/>
    <property type="match status" value="1"/>
</dbReference>
<organism evidence="6 7">
    <name type="scientific">Streptomyces albus (strain ATCC 21838 / DSM 41398 / FERM P-419 / JCM 4703 / NBRC 107858)</name>
    <dbReference type="NCBI Taxonomy" id="1081613"/>
    <lineage>
        <taxon>Bacteria</taxon>
        <taxon>Bacillati</taxon>
        <taxon>Actinomycetota</taxon>
        <taxon>Actinomycetes</taxon>
        <taxon>Kitasatosporales</taxon>
        <taxon>Streptomycetaceae</taxon>
        <taxon>Streptomyces</taxon>
    </lineage>
</organism>
<gene>
    <name evidence="6" type="ORF">SLNWT_0925</name>
</gene>
<dbReference type="Gene3D" id="3.90.1150.10">
    <property type="entry name" value="Aspartate Aminotransferase, domain 1"/>
    <property type="match status" value="1"/>
</dbReference>
<name>A0A0B5ERA6_STRA4</name>
<dbReference type="InterPro" id="IPR015424">
    <property type="entry name" value="PyrdxlP-dep_Trfase"/>
</dbReference>
<evidence type="ECO:0000313" key="7">
    <source>
        <dbReference type="Proteomes" id="UP000031523"/>
    </source>
</evidence>
<dbReference type="EMBL" id="CP010519">
    <property type="protein sequence ID" value="AJE81301.1"/>
    <property type="molecule type" value="Genomic_DNA"/>
</dbReference>
<dbReference type="InterPro" id="IPR015422">
    <property type="entry name" value="PyrdxlP-dep_Trfase_small"/>
</dbReference>
<dbReference type="CDD" id="cd00609">
    <property type="entry name" value="AAT_like"/>
    <property type="match status" value="1"/>
</dbReference>
<accession>A0A0B5ERA6</accession>
<dbReference type="AlphaFoldDB" id="A0A0B5ERA6"/>
<proteinExistence type="predicted"/>
<dbReference type="PANTHER" id="PTHR42790">
    <property type="entry name" value="AMINOTRANSFERASE"/>
    <property type="match status" value="1"/>
</dbReference>
<sequence length="454" mass="49850">MNSPAVQGTEARTARISGEDGLVSLRQEWLHPAIVDPEMDSMRLLSETAMRFPEALSFSSGAPYDGNHDLAALSFHLERYVKHLREKGLPEERITRTLFQYGPVNGFIQDEVALMLKRDEDIDAPPGSIMITHGYQEAALVALRGLFSSPDEVLLTVSPAYVGIRGAARMLDIPVRGILESGPDGLDPETVRETARALRAEGKRAVALYLVPDFSNPSGTVIPLEARRRLLQVAAEEELILLEDNPYGLFARDGETLPTLKSLDTTRNVIYLGSFAKSAFPGARLGYLVADQPVTDAEGTTRLLAQELSKAKAMYSVGSSSLSQAVIGGILVENDYTLRPATRELAAVYLERLDTVLDALAGHFPAERHEEHGVSWNEPRGGFFLTLRVPFTADLAKMERSARDYGVSWAPMSMFHIEGGGYREIRLGFSNLAPEAIREGIARLARFIADTPRD</sequence>
<dbReference type="GO" id="GO:0008483">
    <property type="term" value="F:transaminase activity"/>
    <property type="evidence" value="ECO:0007669"/>
    <property type="project" value="UniProtKB-KW"/>
</dbReference>
<evidence type="ECO:0000256" key="2">
    <source>
        <dbReference type="ARBA" id="ARBA00022576"/>
    </source>
</evidence>
<reference evidence="6 7" key="1">
    <citation type="submission" date="2015-01" db="EMBL/GenBank/DDBJ databases">
        <title>Enhanced salinomycin production by adjusting the supply of polyketide extender units in Streptomyce albus DSM 41398.</title>
        <authorList>
            <person name="Lu C."/>
        </authorList>
    </citation>
    <scope>NUCLEOTIDE SEQUENCE [LARGE SCALE GENOMIC DNA]</scope>
    <source>
        <strain evidence="7">ATCC 21838 / DSM 41398 / FERM P-419 / JCM 4703 / NBRC 107858</strain>
    </source>
</reference>
<dbReference type="Gene3D" id="3.40.640.10">
    <property type="entry name" value="Type I PLP-dependent aspartate aminotransferase-like (Major domain)"/>
    <property type="match status" value="1"/>
</dbReference>
<dbReference type="InterPro" id="IPR004839">
    <property type="entry name" value="Aminotransferase_I/II_large"/>
</dbReference>
<comment type="cofactor">
    <cofactor evidence="1">
        <name>pyridoxal 5'-phosphate</name>
        <dbReference type="ChEBI" id="CHEBI:597326"/>
    </cofactor>
</comment>
<dbReference type="InterPro" id="IPR050859">
    <property type="entry name" value="Class-I_PLP-dep_aminotransf"/>
</dbReference>
<dbReference type="GO" id="GO:1901605">
    <property type="term" value="P:alpha-amino acid metabolic process"/>
    <property type="evidence" value="ECO:0007669"/>
    <property type="project" value="TreeGrafter"/>
</dbReference>
<protein>
    <submittedName>
        <fullName evidence="6">GntR family transcriptional regulator</fullName>
    </submittedName>
</protein>
<dbReference type="Proteomes" id="UP000031523">
    <property type="component" value="Chromosome"/>
</dbReference>
<feature type="domain" description="Aminotransferase class I/classII large" evidence="5">
    <location>
        <begin position="78"/>
        <end position="444"/>
    </location>
</feature>
<dbReference type="KEGG" id="sals:SLNWT_0925"/>
<evidence type="ECO:0000259" key="5">
    <source>
        <dbReference type="Pfam" id="PF00155"/>
    </source>
</evidence>
<evidence type="ECO:0000256" key="3">
    <source>
        <dbReference type="ARBA" id="ARBA00022679"/>
    </source>
</evidence>
<evidence type="ECO:0000256" key="4">
    <source>
        <dbReference type="ARBA" id="ARBA00022898"/>
    </source>
</evidence>
<dbReference type="GO" id="GO:0030170">
    <property type="term" value="F:pyridoxal phosphate binding"/>
    <property type="evidence" value="ECO:0007669"/>
    <property type="project" value="InterPro"/>
</dbReference>
<dbReference type="PANTHER" id="PTHR42790:SF19">
    <property type="entry name" value="KYNURENINE_ALPHA-AMINOADIPATE AMINOTRANSFERASE, MITOCHONDRIAL"/>
    <property type="match status" value="1"/>
</dbReference>